<dbReference type="GeneID" id="80891480"/>
<dbReference type="AlphaFoldDB" id="A0A9W8Q5E5"/>
<evidence type="ECO:0000313" key="2">
    <source>
        <dbReference type="Proteomes" id="UP001144673"/>
    </source>
</evidence>
<accession>A0A9W8Q5E5</accession>
<keyword evidence="2" id="KW-1185">Reference proteome</keyword>
<evidence type="ECO:0000313" key="1">
    <source>
        <dbReference type="EMBL" id="KAJ4145472.1"/>
    </source>
</evidence>
<protein>
    <submittedName>
        <fullName evidence="1">Uncharacterized protein</fullName>
    </submittedName>
</protein>
<dbReference type="Proteomes" id="UP001144673">
    <property type="component" value="Chromosome 2"/>
</dbReference>
<name>A0A9W8Q5E5_AKAMU</name>
<sequence>MAPCRDKSLALKVTDFNYYLNCIVQIMCYRDIVAPGSDANEVSHFYDKFLRDIFPRNDLFMLAVWFPAMAKSASQEVSDVVVHRVISPLAKVTHVVLCHARKRDLDSHPTVWDDILHLVVPHALKLRREEGQDPGQPLYLTVHVGANSRFYELRPRATQAVTSRWLHV</sequence>
<organism evidence="1 2">
    <name type="scientific">Akanthomyces muscarius</name>
    <name type="common">Entomopathogenic fungus</name>
    <name type="synonym">Lecanicillium muscarium</name>
    <dbReference type="NCBI Taxonomy" id="2231603"/>
    <lineage>
        <taxon>Eukaryota</taxon>
        <taxon>Fungi</taxon>
        <taxon>Dikarya</taxon>
        <taxon>Ascomycota</taxon>
        <taxon>Pezizomycotina</taxon>
        <taxon>Sordariomycetes</taxon>
        <taxon>Hypocreomycetidae</taxon>
        <taxon>Hypocreales</taxon>
        <taxon>Cordycipitaceae</taxon>
        <taxon>Akanthomyces</taxon>
    </lineage>
</organism>
<proteinExistence type="predicted"/>
<dbReference type="KEGG" id="amus:LMH87_004321"/>
<comment type="caution">
    <text evidence="1">The sequence shown here is derived from an EMBL/GenBank/DDBJ whole genome shotgun (WGS) entry which is preliminary data.</text>
</comment>
<dbReference type="EMBL" id="JAJHUN010000011">
    <property type="protein sequence ID" value="KAJ4145472.1"/>
    <property type="molecule type" value="Genomic_DNA"/>
</dbReference>
<gene>
    <name evidence="1" type="ORF">LMH87_004321</name>
</gene>
<reference evidence="1" key="1">
    <citation type="journal article" date="2023" name="Access Microbiol">
        <title>De-novo genome assembly for Akanthomyces muscarius, a biocontrol agent of insect agricultural pests.</title>
        <authorList>
            <person name="Erdos Z."/>
            <person name="Studholme D.J."/>
            <person name="Raymond B."/>
            <person name="Sharma M."/>
        </authorList>
    </citation>
    <scope>NUCLEOTIDE SEQUENCE</scope>
    <source>
        <strain evidence="1">Ve6</strain>
    </source>
</reference>
<dbReference type="RefSeq" id="XP_056049142.1">
    <property type="nucleotide sequence ID" value="XM_056195521.1"/>
</dbReference>